<dbReference type="AlphaFoldDB" id="A0A2W4UDJ8"/>
<keyword evidence="1" id="KW-0812">Transmembrane</keyword>
<accession>A0A2W4UDJ8</accession>
<evidence type="ECO:0000313" key="3">
    <source>
        <dbReference type="Proteomes" id="UP000249354"/>
    </source>
</evidence>
<evidence type="ECO:0000256" key="1">
    <source>
        <dbReference type="SAM" id="Phobius"/>
    </source>
</evidence>
<keyword evidence="1" id="KW-1133">Transmembrane helix</keyword>
<reference evidence="3" key="1">
    <citation type="submission" date="2018-04" db="EMBL/GenBank/DDBJ databases">
        <authorList>
            <person name="Cornet L."/>
        </authorList>
    </citation>
    <scope>NUCLEOTIDE SEQUENCE [LARGE SCALE GENOMIC DNA]</scope>
</reference>
<feature type="transmembrane region" description="Helical" evidence="1">
    <location>
        <begin position="147"/>
        <end position="168"/>
    </location>
</feature>
<dbReference type="Proteomes" id="UP000249354">
    <property type="component" value="Unassembled WGS sequence"/>
</dbReference>
<dbReference type="EMBL" id="QBMC01000049">
    <property type="protein sequence ID" value="PZO18953.1"/>
    <property type="molecule type" value="Genomic_DNA"/>
</dbReference>
<gene>
    <name evidence="2" type="ORF">DCF25_09085</name>
</gene>
<proteinExistence type="predicted"/>
<feature type="transmembrane region" description="Helical" evidence="1">
    <location>
        <begin position="61"/>
        <end position="89"/>
    </location>
</feature>
<protein>
    <submittedName>
        <fullName evidence="2">TraX family protein</fullName>
    </submittedName>
</protein>
<dbReference type="Pfam" id="PF05857">
    <property type="entry name" value="TraX"/>
    <property type="match status" value="1"/>
</dbReference>
<feature type="transmembrane region" description="Helical" evidence="1">
    <location>
        <begin position="188"/>
        <end position="209"/>
    </location>
</feature>
<sequence>MTGLNSHHLKLIAAVSMLLDHIGVVLYPEIDWLRMVGRISFPLFAWLLVQGEAHTRNVWRYGLRLGLLGLISQPIYQIAFDVATLNILFHLLIGLVCLRTSRAQPKWTWPIWIAGGLIAEVLNISYGGYGIALILLLRYFRNRPRWWMAWVGLHLVSIPLFGTFQLPTLPVPFLWMAYNPQRGAKARWFYAFYPAHLLLLVLIHASGVYG</sequence>
<dbReference type="InterPro" id="IPR008875">
    <property type="entry name" value="TraX"/>
</dbReference>
<name>A0A2W4UDJ8_9CYAN</name>
<reference evidence="2 3" key="2">
    <citation type="submission" date="2018-06" db="EMBL/GenBank/DDBJ databases">
        <title>Metagenomic assembly of (sub)arctic Cyanobacteria and their associated microbiome from non-axenic cultures.</title>
        <authorList>
            <person name="Baurain D."/>
        </authorList>
    </citation>
    <scope>NUCLEOTIDE SEQUENCE [LARGE SCALE GENOMIC DNA]</scope>
    <source>
        <strain evidence="2">ULC129bin1</strain>
    </source>
</reference>
<comment type="caution">
    <text evidence="2">The sequence shown here is derived from an EMBL/GenBank/DDBJ whole genome shotgun (WGS) entry which is preliminary data.</text>
</comment>
<organism evidence="2 3">
    <name type="scientific">Leptolyngbya foveolarum</name>
    <dbReference type="NCBI Taxonomy" id="47253"/>
    <lineage>
        <taxon>Bacteria</taxon>
        <taxon>Bacillati</taxon>
        <taxon>Cyanobacteriota</taxon>
        <taxon>Cyanophyceae</taxon>
        <taxon>Leptolyngbyales</taxon>
        <taxon>Leptolyngbyaceae</taxon>
        <taxon>Leptolyngbya group</taxon>
        <taxon>Leptolyngbya</taxon>
    </lineage>
</organism>
<feature type="transmembrane region" description="Helical" evidence="1">
    <location>
        <begin position="109"/>
        <end position="135"/>
    </location>
</feature>
<keyword evidence="1" id="KW-0472">Membrane</keyword>
<evidence type="ECO:0000313" key="2">
    <source>
        <dbReference type="EMBL" id="PZO18953.1"/>
    </source>
</evidence>